<evidence type="ECO:0000256" key="7">
    <source>
        <dbReference type="ARBA" id="ARBA00023065"/>
    </source>
</evidence>
<evidence type="ECO:0008006" key="19">
    <source>
        <dbReference type="Google" id="ProtNLM"/>
    </source>
</evidence>
<keyword evidence="18" id="KW-1185">Reference proteome</keyword>
<dbReference type="STRING" id="126957.T1JPB5"/>
<sequence length="810" mass="92606">MATTRVNCHFSALLLVILQISSVTAVKIFRENCESMIANFNITDETLAKLSDKKIVIDENIAIKCDSSMQTLQTVCDLCKNNDISSKLFYVTCGMGQNLKSIFHNLKIKYEEIFDSSCLQPNRQENRLRSRPIDVVQLLEDMMIRFGWNKFVLITDIDAGIMYLLADGTIFQLELSNRYTPALIIPPSHIEKSLNSTTLHGMHFFVLCSQAMTQLVLQTSKNHNLLTSPQTWVILSDISGKLILQNVKIPYNSYVAVATTSDNRYLNKLQFLPHKAALIWTFKDQPTAKTCSKLKKFSTLLNFTTGLVETSNDRPLIVDLHEVYSVRDDKPLRFKYFGKWVSTNETSKISLKHDFPNMMRNLEGIQLRVVTTEAPPYIIFKNKTKSADSLEGIYGLLFKALADIMNFTFELTVLNSYGQKSSNGSWTGLFHILKKKNADIALSDLSITKRRLQIADFSSKMSTAILRLIYKIPDEKFHYRLYIVPFGWQIWALITTSIIISGVLIYITSRVSPNSARKTTTDPIELAKIKDQFSILDCLFAVYNGINQQGSDLEPREISGKIIFVSVYLSFVIIFSSYTSVFTSFLTVKSNKIVFESLKEIYDNKDYKIGVCAATSQANLFEDNIDPTSIHYKVWRRILEDPTNLVSHMEKGIERAYNHDFALITPKETTTYFLENNCSFEFSSENIYTDTNHWAYTKNFPYAETFNNYINLFFESGAIQRLQRMYKQDEIKFCESADVKPLGFKKVVSLYLLLAGASLFAAAVLAVEWLFRLTGQITGRKKKQDIFYMPKVRELNSLSHRCNSTLFKGI</sequence>
<dbReference type="InterPro" id="IPR019594">
    <property type="entry name" value="Glu/Gly-bd"/>
</dbReference>
<keyword evidence="3" id="KW-0813">Transport</keyword>
<dbReference type="SMART" id="SM00918">
    <property type="entry name" value="Lig_chan-Glu_bd"/>
    <property type="match status" value="1"/>
</dbReference>
<dbReference type="Gene3D" id="3.40.190.10">
    <property type="entry name" value="Periplasmic binding protein-like II"/>
    <property type="match status" value="1"/>
</dbReference>
<evidence type="ECO:0000313" key="17">
    <source>
        <dbReference type="EnsemblMetazoa" id="SMAR015691-PA"/>
    </source>
</evidence>
<keyword evidence="7" id="KW-0406">Ion transport</keyword>
<keyword evidence="10" id="KW-0325">Glycoprotein</keyword>
<dbReference type="Proteomes" id="UP000014500">
    <property type="component" value="Unassembled WGS sequence"/>
</dbReference>
<dbReference type="Gene3D" id="1.10.287.70">
    <property type="match status" value="1"/>
</dbReference>
<evidence type="ECO:0000256" key="4">
    <source>
        <dbReference type="ARBA" id="ARBA00022475"/>
    </source>
</evidence>
<feature type="signal peptide" evidence="14">
    <location>
        <begin position="1"/>
        <end position="25"/>
    </location>
</feature>
<feature type="domain" description="Ionotropic glutamate receptor L-glutamate and glycine-binding" evidence="16">
    <location>
        <begin position="376"/>
        <end position="435"/>
    </location>
</feature>
<evidence type="ECO:0000256" key="2">
    <source>
        <dbReference type="ARBA" id="ARBA00008685"/>
    </source>
</evidence>
<dbReference type="eggNOG" id="KOG1052">
    <property type="taxonomic scope" value="Eukaryota"/>
</dbReference>
<dbReference type="SUPFAM" id="SSF53850">
    <property type="entry name" value="Periplasmic binding protein-like II"/>
    <property type="match status" value="1"/>
</dbReference>
<keyword evidence="9" id="KW-0675">Receptor</keyword>
<keyword evidence="5 13" id="KW-0812">Transmembrane</keyword>
<evidence type="ECO:0000256" key="12">
    <source>
        <dbReference type="ARBA" id="ARBA00023303"/>
    </source>
</evidence>
<keyword evidence="14" id="KW-0732">Signal</keyword>
<evidence type="ECO:0000256" key="11">
    <source>
        <dbReference type="ARBA" id="ARBA00023286"/>
    </source>
</evidence>
<evidence type="ECO:0000256" key="6">
    <source>
        <dbReference type="ARBA" id="ARBA00022989"/>
    </source>
</evidence>
<dbReference type="Pfam" id="PF00060">
    <property type="entry name" value="Lig_chan"/>
    <property type="match status" value="1"/>
</dbReference>
<evidence type="ECO:0000259" key="16">
    <source>
        <dbReference type="SMART" id="SM00918"/>
    </source>
</evidence>
<evidence type="ECO:0000256" key="3">
    <source>
        <dbReference type="ARBA" id="ARBA00022448"/>
    </source>
</evidence>
<evidence type="ECO:0000256" key="5">
    <source>
        <dbReference type="ARBA" id="ARBA00022692"/>
    </source>
</evidence>
<reference evidence="17" key="2">
    <citation type="submission" date="2015-02" db="UniProtKB">
        <authorList>
            <consortium name="EnsemblMetazoa"/>
        </authorList>
    </citation>
    <scope>IDENTIFICATION</scope>
</reference>
<dbReference type="GO" id="GO:0015276">
    <property type="term" value="F:ligand-gated monoatomic ion channel activity"/>
    <property type="evidence" value="ECO:0007669"/>
    <property type="project" value="InterPro"/>
</dbReference>
<evidence type="ECO:0000256" key="13">
    <source>
        <dbReference type="SAM" id="Phobius"/>
    </source>
</evidence>
<dbReference type="OMA" id="CESMIAN"/>
<dbReference type="PhylomeDB" id="T1JPB5"/>
<comment type="subcellular location">
    <subcellularLocation>
        <location evidence="1">Cell membrane</location>
        <topology evidence="1">Multi-pass membrane protein</topology>
    </subcellularLocation>
</comment>
<organism evidence="17 18">
    <name type="scientific">Strigamia maritima</name>
    <name type="common">European centipede</name>
    <name type="synonym">Geophilus maritimus</name>
    <dbReference type="NCBI Taxonomy" id="126957"/>
    <lineage>
        <taxon>Eukaryota</taxon>
        <taxon>Metazoa</taxon>
        <taxon>Ecdysozoa</taxon>
        <taxon>Arthropoda</taxon>
        <taxon>Myriapoda</taxon>
        <taxon>Chilopoda</taxon>
        <taxon>Pleurostigmophora</taxon>
        <taxon>Geophilomorpha</taxon>
        <taxon>Linotaeniidae</taxon>
        <taxon>Strigamia</taxon>
    </lineage>
</organism>
<evidence type="ECO:0000256" key="8">
    <source>
        <dbReference type="ARBA" id="ARBA00023136"/>
    </source>
</evidence>
<dbReference type="GO" id="GO:0005886">
    <property type="term" value="C:plasma membrane"/>
    <property type="evidence" value="ECO:0007669"/>
    <property type="project" value="UniProtKB-SubCell"/>
</dbReference>
<evidence type="ECO:0000256" key="10">
    <source>
        <dbReference type="ARBA" id="ARBA00023180"/>
    </source>
</evidence>
<feature type="transmembrane region" description="Helical" evidence="13">
    <location>
        <begin position="486"/>
        <end position="508"/>
    </location>
</feature>
<evidence type="ECO:0000256" key="14">
    <source>
        <dbReference type="SAM" id="SignalP"/>
    </source>
</evidence>
<dbReference type="Pfam" id="PF10613">
    <property type="entry name" value="Lig_chan-Glu_bd"/>
    <property type="match status" value="1"/>
</dbReference>
<feature type="transmembrane region" description="Helical" evidence="13">
    <location>
        <begin position="562"/>
        <end position="586"/>
    </location>
</feature>
<evidence type="ECO:0000313" key="18">
    <source>
        <dbReference type="Proteomes" id="UP000014500"/>
    </source>
</evidence>
<dbReference type="EnsemblMetazoa" id="SMAR015691-RA">
    <property type="protein sequence ID" value="SMAR015691-PA"/>
    <property type="gene ID" value="SMAR015691"/>
</dbReference>
<dbReference type="AlphaFoldDB" id="T1JPB5"/>
<keyword evidence="6 13" id="KW-1133">Transmembrane helix</keyword>
<keyword evidence="12" id="KW-0407">Ion channel</keyword>
<dbReference type="HOGENOM" id="CLU_348297_0_0_1"/>
<dbReference type="SMART" id="SM00079">
    <property type="entry name" value="PBPe"/>
    <property type="match status" value="1"/>
</dbReference>
<dbReference type="PANTHER" id="PTHR42643:SF24">
    <property type="entry name" value="IONOTROPIC RECEPTOR 60A"/>
    <property type="match status" value="1"/>
</dbReference>
<keyword evidence="4" id="KW-1003">Cell membrane</keyword>
<proteinExistence type="inferred from homology"/>
<dbReference type="InterPro" id="IPR001320">
    <property type="entry name" value="Iontro_rcpt_C"/>
</dbReference>
<keyword evidence="11" id="KW-1071">Ligand-gated ion channel</keyword>
<dbReference type="InterPro" id="IPR052192">
    <property type="entry name" value="Insect_Ionotropic_Sensory_Rcpt"/>
</dbReference>
<feature type="transmembrane region" description="Helical" evidence="13">
    <location>
        <begin position="750"/>
        <end position="771"/>
    </location>
</feature>
<protein>
    <recommendedName>
        <fullName evidence="19">Ionotropic glutamate receptor L-glutamate and glycine-binding domain-containing protein</fullName>
    </recommendedName>
</protein>
<dbReference type="PANTHER" id="PTHR42643">
    <property type="entry name" value="IONOTROPIC RECEPTOR 20A-RELATED"/>
    <property type="match status" value="1"/>
</dbReference>
<evidence type="ECO:0000256" key="9">
    <source>
        <dbReference type="ARBA" id="ARBA00023170"/>
    </source>
</evidence>
<evidence type="ECO:0000256" key="1">
    <source>
        <dbReference type="ARBA" id="ARBA00004651"/>
    </source>
</evidence>
<keyword evidence="8 13" id="KW-0472">Membrane</keyword>
<dbReference type="Gene3D" id="3.40.50.2300">
    <property type="match status" value="2"/>
</dbReference>
<accession>T1JPB5</accession>
<dbReference type="GO" id="GO:0050906">
    <property type="term" value="P:detection of stimulus involved in sensory perception"/>
    <property type="evidence" value="ECO:0007669"/>
    <property type="project" value="UniProtKB-ARBA"/>
</dbReference>
<feature type="chain" id="PRO_5004590698" description="Ionotropic glutamate receptor L-glutamate and glycine-binding domain-containing protein" evidence="14">
    <location>
        <begin position="26"/>
        <end position="810"/>
    </location>
</feature>
<feature type="domain" description="Ionotropic glutamate receptor C-terminal" evidence="15">
    <location>
        <begin position="366"/>
        <end position="727"/>
    </location>
</feature>
<name>T1JPB5_STRMM</name>
<evidence type="ECO:0000259" key="15">
    <source>
        <dbReference type="SMART" id="SM00079"/>
    </source>
</evidence>
<reference evidence="18" key="1">
    <citation type="submission" date="2011-05" db="EMBL/GenBank/DDBJ databases">
        <authorList>
            <person name="Richards S.R."/>
            <person name="Qu J."/>
            <person name="Jiang H."/>
            <person name="Jhangiani S.N."/>
            <person name="Agravi P."/>
            <person name="Goodspeed R."/>
            <person name="Gross S."/>
            <person name="Mandapat C."/>
            <person name="Jackson L."/>
            <person name="Mathew T."/>
            <person name="Pu L."/>
            <person name="Thornton R."/>
            <person name="Saada N."/>
            <person name="Wilczek-Boney K.B."/>
            <person name="Lee S."/>
            <person name="Kovar C."/>
            <person name="Wu Y."/>
            <person name="Scherer S.E."/>
            <person name="Worley K.C."/>
            <person name="Muzny D.M."/>
            <person name="Gibbs R."/>
        </authorList>
    </citation>
    <scope>NUCLEOTIDE SEQUENCE</scope>
    <source>
        <strain evidence="18">Brora</strain>
    </source>
</reference>
<dbReference type="EMBL" id="JH432114">
    <property type="status" value="NOT_ANNOTATED_CDS"/>
    <property type="molecule type" value="Genomic_DNA"/>
</dbReference>
<comment type="similarity">
    <text evidence="2">Belongs to the glutamate-gated ion channel (TC 1.A.10.1) family.</text>
</comment>